<dbReference type="PANTHER" id="PTHR11567:SF110">
    <property type="entry name" value="2-PHOSPHOXYLOSE PHOSPHATASE 1"/>
    <property type="match status" value="1"/>
</dbReference>
<dbReference type="InterPro" id="IPR050645">
    <property type="entry name" value="Histidine_acid_phosphatase"/>
</dbReference>
<evidence type="ECO:0000256" key="2">
    <source>
        <dbReference type="ARBA" id="ARBA00022801"/>
    </source>
</evidence>
<dbReference type="GO" id="GO:0050308">
    <property type="term" value="F:sugar-phosphatase activity"/>
    <property type="evidence" value="ECO:0007669"/>
    <property type="project" value="TreeGrafter"/>
</dbReference>
<accession>A0A7W3D7E3</accession>
<dbReference type="InterPro" id="IPR000560">
    <property type="entry name" value="His_Pase_clade-2"/>
</dbReference>
<dbReference type="Pfam" id="PF00328">
    <property type="entry name" value="His_Phos_2"/>
    <property type="match status" value="1"/>
</dbReference>
<dbReference type="NCBIfam" id="NF007552">
    <property type="entry name" value="PRK10172.1"/>
    <property type="match status" value="1"/>
</dbReference>
<evidence type="ECO:0000313" key="4">
    <source>
        <dbReference type="Proteomes" id="UP000591803"/>
    </source>
</evidence>
<comment type="similarity">
    <text evidence="1">Belongs to the histidine acid phosphatase family.</text>
</comment>
<dbReference type="PANTHER" id="PTHR11567">
    <property type="entry name" value="ACID PHOSPHATASE-RELATED"/>
    <property type="match status" value="1"/>
</dbReference>
<dbReference type="PROSITE" id="PS00616">
    <property type="entry name" value="HIS_ACID_PHOSPHAT_1"/>
    <property type="match status" value="1"/>
</dbReference>
<keyword evidence="2 3" id="KW-0378">Hydrolase</keyword>
<proteinExistence type="inferred from homology"/>
<dbReference type="EC" id="3.1.3.2" evidence="3"/>
<dbReference type="GO" id="GO:0008707">
    <property type="term" value="F:inositol hexakisphosphate 4-phosphatase activity"/>
    <property type="evidence" value="ECO:0007669"/>
    <property type="project" value="UniProtKB-EC"/>
</dbReference>
<dbReference type="InterPro" id="IPR033379">
    <property type="entry name" value="Acid_Pase_AS"/>
</dbReference>
<dbReference type="CDD" id="cd07061">
    <property type="entry name" value="HP_HAP_like"/>
    <property type="match status" value="1"/>
</dbReference>
<dbReference type="Gene3D" id="3.40.50.1240">
    <property type="entry name" value="Phosphoglycerate mutase-like"/>
    <property type="match status" value="2"/>
</dbReference>
<dbReference type="SUPFAM" id="SSF53254">
    <property type="entry name" value="Phosphoglycerate mutase-like"/>
    <property type="match status" value="1"/>
</dbReference>
<dbReference type="AlphaFoldDB" id="A0A7W3D7E3"/>
<dbReference type="Proteomes" id="UP000591803">
    <property type="component" value="Unassembled WGS sequence"/>
</dbReference>
<sequence length="432" mass="47571">MSTLIIRLLFLTIILAPVSLRADEQSGMQLERVVIVSRHGVRAPTKFTPLMQQVTPDRWPQWDVPLGWLTPRGGALITELGRYQRLRLADKGLLDNKTCPTAGQVAVIADSDQRTRKTGEAFLAGLAPKCKVQVHYQQDKSKSDPLFNPIKAGQCSLNTSQVKEAILTRAGGSLDEYTRHYQPAFQALERVLNFSQSEKCQAAGQSAQCTLTDVLPAELKVSPENVSLSGSWGLASTLTEIFLLQQAQGMSQVAWGRIHGDKEWRTLLSLHNAQFDLLQKTPEVARSRATPLLDLIRTALVTQGATENKYAIQLPVSLLFIAGHDTNLANISGALGLNVSLPGQPDNTPPGGEFVFERWKRVSDHSDWVQVSFMYQTLQEMRDMQPLSLQSPPGKIVLPLAACDEKNTQGMCSLKSFSALIDSVRVSECAEK</sequence>
<dbReference type="EMBL" id="JABXRI010000001">
    <property type="protein sequence ID" value="MBA8064300.1"/>
    <property type="molecule type" value="Genomic_DNA"/>
</dbReference>
<dbReference type="GO" id="GO:0003993">
    <property type="term" value="F:acid phosphatase activity"/>
    <property type="evidence" value="ECO:0007669"/>
    <property type="project" value="UniProtKB-EC"/>
</dbReference>
<dbReference type="InterPro" id="IPR029033">
    <property type="entry name" value="His_PPase_superfam"/>
</dbReference>
<name>A0A7W3D7E3_CITFR</name>
<reference evidence="3 4" key="1">
    <citation type="submission" date="2020-06" db="EMBL/GenBank/DDBJ databases">
        <title>REHAB project genomes.</title>
        <authorList>
            <person name="Shaw L.P."/>
        </authorList>
    </citation>
    <scope>NUCLEOTIDE SEQUENCE [LARGE SCALE GENOMIC DNA]</scope>
    <source>
        <strain evidence="3 4">RHBSTW-00116</strain>
    </source>
</reference>
<dbReference type="EC" id="3.1.3.26" evidence="3"/>
<evidence type="ECO:0000256" key="1">
    <source>
        <dbReference type="ARBA" id="ARBA00005375"/>
    </source>
</evidence>
<evidence type="ECO:0000313" key="3">
    <source>
        <dbReference type="EMBL" id="MBA8064300.1"/>
    </source>
</evidence>
<organism evidence="3 4">
    <name type="scientific">Citrobacter freundii</name>
    <dbReference type="NCBI Taxonomy" id="546"/>
    <lineage>
        <taxon>Bacteria</taxon>
        <taxon>Pseudomonadati</taxon>
        <taxon>Pseudomonadota</taxon>
        <taxon>Gammaproteobacteria</taxon>
        <taxon>Enterobacterales</taxon>
        <taxon>Enterobacteriaceae</taxon>
        <taxon>Citrobacter</taxon>
        <taxon>Citrobacter freundii complex</taxon>
    </lineage>
</organism>
<protein>
    <submittedName>
        <fullName evidence="3">AppA family phytase/histidine-type acid phosphatase</fullName>
        <ecNumber evidence="3">3.1.3.2</ecNumber>
        <ecNumber evidence="3">3.1.3.26</ecNumber>
    </submittedName>
</protein>
<gene>
    <name evidence="3" type="ORF">HV077_18305</name>
</gene>
<dbReference type="GO" id="GO:0030288">
    <property type="term" value="C:outer membrane-bounded periplasmic space"/>
    <property type="evidence" value="ECO:0007669"/>
    <property type="project" value="TreeGrafter"/>
</dbReference>
<dbReference type="PROSITE" id="PS00778">
    <property type="entry name" value="HIS_ACID_PHOSPHAT_2"/>
    <property type="match status" value="1"/>
</dbReference>
<comment type="caution">
    <text evidence="3">The sequence shown here is derived from an EMBL/GenBank/DDBJ whole genome shotgun (WGS) entry which is preliminary data.</text>
</comment>